<dbReference type="EMBL" id="BARV01035091">
    <property type="protein sequence ID" value="GAI53706.1"/>
    <property type="molecule type" value="Genomic_DNA"/>
</dbReference>
<dbReference type="Pfam" id="PF04326">
    <property type="entry name" value="SLFN_AlbA_2"/>
    <property type="match status" value="1"/>
</dbReference>
<feature type="non-terminal residue" evidence="2">
    <location>
        <position position="129"/>
    </location>
</feature>
<protein>
    <recommendedName>
        <fullName evidence="1">Schlafen AlbA-2 domain-containing protein</fullName>
    </recommendedName>
</protein>
<name>X1QFW5_9ZZZZ</name>
<organism evidence="2">
    <name type="scientific">marine sediment metagenome</name>
    <dbReference type="NCBI Taxonomy" id="412755"/>
    <lineage>
        <taxon>unclassified sequences</taxon>
        <taxon>metagenomes</taxon>
        <taxon>ecological metagenomes</taxon>
    </lineage>
</organism>
<dbReference type="InterPro" id="IPR007421">
    <property type="entry name" value="Schlafen_AlbA_2_dom"/>
</dbReference>
<dbReference type="InterPro" id="IPR038461">
    <property type="entry name" value="Schlafen_AlbA_2_dom_sf"/>
</dbReference>
<proteinExistence type="predicted"/>
<comment type="caution">
    <text evidence="2">The sequence shown here is derived from an EMBL/GenBank/DDBJ whole genome shotgun (WGS) entry which is preliminary data.</text>
</comment>
<dbReference type="AlphaFoldDB" id="X1QFW5"/>
<evidence type="ECO:0000313" key="2">
    <source>
        <dbReference type="EMBL" id="GAI53706.1"/>
    </source>
</evidence>
<evidence type="ECO:0000259" key="1">
    <source>
        <dbReference type="Pfam" id="PF04326"/>
    </source>
</evidence>
<reference evidence="2" key="1">
    <citation type="journal article" date="2014" name="Front. Microbiol.">
        <title>High frequency of phylogenetically diverse reductive dehalogenase-homologous genes in deep subseafloor sedimentary metagenomes.</title>
        <authorList>
            <person name="Kawai M."/>
            <person name="Futagami T."/>
            <person name="Toyoda A."/>
            <person name="Takaki Y."/>
            <person name="Nishi S."/>
            <person name="Hori S."/>
            <person name="Arai W."/>
            <person name="Tsubouchi T."/>
            <person name="Morono Y."/>
            <person name="Uchiyama I."/>
            <person name="Ito T."/>
            <person name="Fujiyama A."/>
            <person name="Inagaki F."/>
            <person name="Takami H."/>
        </authorList>
    </citation>
    <scope>NUCLEOTIDE SEQUENCE</scope>
    <source>
        <strain evidence="2">Expedition CK06-06</strain>
    </source>
</reference>
<feature type="domain" description="Schlafen AlbA-2" evidence="1">
    <location>
        <begin position="26"/>
        <end position="127"/>
    </location>
</feature>
<gene>
    <name evidence="2" type="ORF">S06H3_54809</name>
</gene>
<accession>X1QFW5</accession>
<sequence>MIFDGRPIDEIADEELDAIVQEHVKERQHLEFKITVNYHDDDEKLELLHDIASLANGGGGYLIVGIRDDGQGRAAKFEPSSLGDIRNIARSIASLCQDHIRERIDGLEIRERNVKGNPLVIVRVPISAR</sequence>
<dbReference type="Gene3D" id="3.30.950.30">
    <property type="entry name" value="Schlafen, AAA domain"/>
    <property type="match status" value="1"/>
</dbReference>